<dbReference type="RefSeq" id="WP_398718194.1">
    <property type="nucleotide sequence ID" value="NZ_JBIRWE010000003.1"/>
</dbReference>
<name>A0ABW7UNS0_9ACTN</name>
<accession>A0ABW7UNS0</accession>
<feature type="transmembrane region" description="Helical" evidence="1">
    <location>
        <begin position="12"/>
        <end position="33"/>
    </location>
</feature>
<gene>
    <name evidence="2" type="ORF">ACH429_09255</name>
</gene>
<evidence type="ECO:0000313" key="2">
    <source>
        <dbReference type="EMBL" id="MFI1964294.1"/>
    </source>
</evidence>
<protein>
    <recommendedName>
        <fullName evidence="4">Lipoprotein</fullName>
    </recommendedName>
</protein>
<feature type="transmembrane region" description="Helical" evidence="1">
    <location>
        <begin position="98"/>
        <end position="115"/>
    </location>
</feature>
<keyword evidence="1" id="KW-1133">Transmembrane helix</keyword>
<feature type="transmembrane region" description="Helical" evidence="1">
    <location>
        <begin position="45"/>
        <end position="67"/>
    </location>
</feature>
<evidence type="ECO:0000256" key="1">
    <source>
        <dbReference type="SAM" id="Phobius"/>
    </source>
</evidence>
<feature type="transmembrane region" description="Helical" evidence="1">
    <location>
        <begin position="135"/>
        <end position="155"/>
    </location>
</feature>
<keyword evidence="1" id="KW-0812">Transmembrane</keyword>
<evidence type="ECO:0008006" key="4">
    <source>
        <dbReference type="Google" id="ProtNLM"/>
    </source>
</evidence>
<evidence type="ECO:0000313" key="3">
    <source>
        <dbReference type="Proteomes" id="UP001611548"/>
    </source>
</evidence>
<keyword evidence="1" id="KW-0472">Membrane</keyword>
<reference evidence="2 3" key="1">
    <citation type="submission" date="2024-10" db="EMBL/GenBank/DDBJ databases">
        <title>The Natural Products Discovery Center: Release of the First 8490 Sequenced Strains for Exploring Actinobacteria Biosynthetic Diversity.</title>
        <authorList>
            <person name="Kalkreuter E."/>
            <person name="Kautsar S.A."/>
            <person name="Yang D."/>
            <person name="Bader C.D."/>
            <person name="Teijaro C.N."/>
            <person name="Fluegel L."/>
            <person name="Davis C.M."/>
            <person name="Simpson J.R."/>
            <person name="Lauterbach L."/>
            <person name="Steele A.D."/>
            <person name="Gui C."/>
            <person name="Meng S."/>
            <person name="Li G."/>
            <person name="Viehrig K."/>
            <person name="Ye F."/>
            <person name="Su P."/>
            <person name="Kiefer A.F."/>
            <person name="Nichols A."/>
            <person name="Cepeda A.J."/>
            <person name="Yan W."/>
            <person name="Fan B."/>
            <person name="Jiang Y."/>
            <person name="Adhikari A."/>
            <person name="Zheng C.-J."/>
            <person name="Schuster L."/>
            <person name="Cowan T.M."/>
            <person name="Smanski M.J."/>
            <person name="Chevrette M.G."/>
            <person name="De Carvalho L.P.S."/>
            <person name="Shen B."/>
        </authorList>
    </citation>
    <scope>NUCLEOTIDE SEQUENCE [LARGE SCALE GENOMIC DNA]</scope>
    <source>
        <strain evidence="2 3">NPDC020327</strain>
    </source>
</reference>
<keyword evidence="3" id="KW-1185">Reference proteome</keyword>
<dbReference type="Proteomes" id="UP001611548">
    <property type="component" value="Unassembled WGS sequence"/>
</dbReference>
<organism evidence="2 3">
    <name type="scientific">Streptomyces pathocidini</name>
    <dbReference type="NCBI Taxonomy" id="1650571"/>
    <lineage>
        <taxon>Bacteria</taxon>
        <taxon>Bacillati</taxon>
        <taxon>Actinomycetota</taxon>
        <taxon>Actinomycetes</taxon>
        <taxon>Kitasatosporales</taxon>
        <taxon>Streptomycetaceae</taxon>
        <taxon>Streptomyces</taxon>
    </lineage>
</organism>
<sequence length="191" mass="21127">MRTGLLGRLRRWYGEGALHLLLMLGSFALAGYAGVRLLEGDWLGVAVWFVGAALVHDLVLVPAYGVVDRGVRRALGVGVESRPGEVGERLRSAGVNHVRVPAFLSGLLLLVWFPLITRQVGHYTAYTGLPAGVFLGRWLLISAGLFAVSGVWLVVRLVRWSPRLRSCQRLRLWLPSWLRRKATKGRSDATH</sequence>
<dbReference type="EMBL" id="JBIRWE010000003">
    <property type="protein sequence ID" value="MFI1964294.1"/>
    <property type="molecule type" value="Genomic_DNA"/>
</dbReference>
<proteinExistence type="predicted"/>
<comment type="caution">
    <text evidence="2">The sequence shown here is derived from an EMBL/GenBank/DDBJ whole genome shotgun (WGS) entry which is preliminary data.</text>
</comment>